<keyword evidence="2" id="KW-0812">Transmembrane</keyword>
<dbReference type="AlphaFoldDB" id="A0A091BZD4"/>
<feature type="transmembrane region" description="Helical" evidence="2">
    <location>
        <begin position="591"/>
        <end position="609"/>
    </location>
</feature>
<dbReference type="RefSeq" id="WP_043797626.1">
    <property type="nucleotide sequence ID" value="NZ_AUFF01000001.1"/>
</dbReference>
<keyword evidence="6" id="KW-1185">Reference proteome</keyword>
<organism evidence="5 6">
    <name type="scientific">Arenimonas composti TR7-09 = DSM 18010</name>
    <dbReference type="NCBI Taxonomy" id="1121013"/>
    <lineage>
        <taxon>Bacteria</taxon>
        <taxon>Pseudomonadati</taxon>
        <taxon>Pseudomonadota</taxon>
        <taxon>Gammaproteobacteria</taxon>
        <taxon>Lysobacterales</taxon>
        <taxon>Lysobacteraceae</taxon>
        <taxon>Arenimonas</taxon>
    </lineage>
</organism>
<feature type="coiled-coil region" evidence="1">
    <location>
        <begin position="503"/>
        <end position="576"/>
    </location>
</feature>
<feature type="domain" description="DUF7088" evidence="4">
    <location>
        <begin position="41"/>
        <end position="143"/>
    </location>
</feature>
<dbReference type="InterPro" id="IPR055396">
    <property type="entry name" value="DUF7088"/>
</dbReference>
<dbReference type="OrthoDB" id="9777219at2"/>
<dbReference type="eggNOG" id="COG3225">
    <property type="taxonomic scope" value="Bacteria"/>
</dbReference>
<feature type="domain" description="ABC-type uncharacterised transport system" evidence="3">
    <location>
        <begin position="180"/>
        <end position="480"/>
    </location>
</feature>
<comment type="caution">
    <text evidence="5">The sequence shown here is derived from an EMBL/GenBank/DDBJ whole genome shotgun (WGS) entry which is preliminary data.</text>
</comment>
<evidence type="ECO:0000313" key="5">
    <source>
        <dbReference type="EMBL" id="KFN49730.1"/>
    </source>
</evidence>
<dbReference type="Pfam" id="PF23357">
    <property type="entry name" value="DUF7088"/>
    <property type="match status" value="1"/>
</dbReference>
<keyword evidence="2" id="KW-1133">Transmembrane helix</keyword>
<keyword evidence="1" id="KW-0175">Coiled coil</keyword>
<evidence type="ECO:0000256" key="2">
    <source>
        <dbReference type="SAM" id="Phobius"/>
    </source>
</evidence>
<reference evidence="5 6" key="1">
    <citation type="submission" date="2013-09" db="EMBL/GenBank/DDBJ databases">
        <title>Genome sequencing of Arenimonas composti.</title>
        <authorList>
            <person name="Chen F."/>
            <person name="Wang G."/>
        </authorList>
    </citation>
    <scope>NUCLEOTIDE SEQUENCE [LARGE SCALE GENOMIC DNA]</scope>
    <source>
        <strain evidence="5 6">TR7-09</strain>
    </source>
</reference>
<evidence type="ECO:0000313" key="6">
    <source>
        <dbReference type="Proteomes" id="UP000029391"/>
    </source>
</evidence>
<evidence type="ECO:0000259" key="3">
    <source>
        <dbReference type="Pfam" id="PF09822"/>
    </source>
</evidence>
<dbReference type="EMBL" id="AWXU01000030">
    <property type="protein sequence ID" value="KFN49730.1"/>
    <property type="molecule type" value="Genomic_DNA"/>
</dbReference>
<dbReference type="Pfam" id="PF09822">
    <property type="entry name" value="ABC_transp_aux"/>
    <property type="match status" value="1"/>
</dbReference>
<gene>
    <name evidence="5" type="ORF">P873_09235</name>
</gene>
<dbReference type="Proteomes" id="UP000029391">
    <property type="component" value="Unassembled WGS sequence"/>
</dbReference>
<protein>
    <submittedName>
        <fullName evidence="5">Uncharacterized protein</fullName>
    </submittedName>
</protein>
<dbReference type="STRING" id="1121013.GCA_000426365_00133"/>
<proteinExistence type="predicted"/>
<name>A0A091BZD4_9GAMM</name>
<keyword evidence="2" id="KW-0472">Membrane</keyword>
<accession>A0A091BZD4</accession>
<dbReference type="InterPro" id="IPR019196">
    <property type="entry name" value="ABC_transp_unknown"/>
</dbReference>
<evidence type="ECO:0000256" key="1">
    <source>
        <dbReference type="SAM" id="Coils"/>
    </source>
</evidence>
<evidence type="ECO:0000259" key="4">
    <source>
        <dbReference type="Pfam" id="PF23357"/>
    </source>
</evidence>
<sequence>MNVTRRLYPLLALLLLALAFVALVALNSVALRGVRLDLTRNGLHTLSPGTVAILSELEEPVRLRLYYSEQQTRDRGELQTFRVYATRVREMLEEIAARSGGRLTFEVVDPEPFSEAEDQAAAYGLSSLQLNTAGDRLYFGLVGSNSVDREEIIPFIQPGRETLLEYDIARLIAGLGRDERPVVAMLSGLPTGPQAEPGGPATAGWVFDRHLREMFELRRLQGQPTSIADDVDLLLLVHPKGLNEDTQYAIDQYVLRGGKLLAFVDPDAESDPAAFDPLMQVAVTIPRASDLPQLFAGWGIRFDPGQIVLDDRYALQVEDSERRPVRHLAVIGLDEAGMNPDDVVTADIGSLNFSSAGALELAPDSPLQMEPLVQSSTAAALAPVAKVRESAANPGALRTGFHASGNPYVLAARFSGPARSAFPQRAGAGHLAEATAPVNIVVVADTDVLTNRLWVTVSQFLGQEVVNTPFADNGAFIYNAVDNLVGDAHLISVRARQPATRRFEVVESLRRNAEERYRSTEEQLQRQLGEIEQQLIALQQPGEQAQAMTPAQAEQLVRFQEERLRMRRELREVQRRLNADIDGLGTRLTRINVLGMPALVVLVSLFVAWRRWWRRRGAAA</sequence>